<organism evidence="1 2">
    <name type="scientific">Camellia lanceoleosa</name>
    <dbReference type="NCBI Taxonomy" id="1840588"/>
    <lineage>
        <taxon>Eukaryota</taxon>
        <taxon>Viridiplantae</taxon>
        <taxon>Streptophyta</taxon>
        <taxon>Embryophyta</taxon>
        <taxon>Tracheophyta</taxon>
        <taxon>Spermatophyta</taxon>
        <taxon>Magnoliopsida</taxon>
        <taxon>eudicotyledons</taxon>
        <taxon>Gunneridae</taxon>
        <taxon>Pentapetalae</taxon>
        <taxon>asterids</taxon>
        <taxon>Ericales</taxon>
        <taxon>Theaceae</taxon>
        <taxon>Camellia</taxon>
    </lineage>
</organism>
<protein>
    <submittedName>
        <fullName evidence="1">Uncharacterized protein</fullName>
    </submittedName>
</protein>
<sequence>MKSARKRTKMLKIEKGKKMKKLENFLFGSLYSPVEFGKEDDEELKEDGVDKGSALFFTDKSASSILLFMKRMQNSRRVVMIKRKPGKENPYGWMKKKKRPV</sequence>
<accession>A0ACC0HDX4</accession>
<dbReference type="EMBL" id="CM045762">
    <property type="protein sequence ID" value="KAI8011341.1"/>
    <property type="molecule type" value="Genomic_DNA"/>
</dbReference>
<name>A0ACC0HDX4_9ERIC</name>
<dbReference type="Proteomes" id="UP001060215">
    <property type="component" value="Chromosome 5"/>
</dbReference>
<evidence type="ECO:0000313" key="2">
    <source>
        <dbReference type="Proteomes" id="UP001060215"/>
    </source>
</evidence>
<evidence type="ECO:0000313" key="1">
    <source>
        <dbReference type="EMBL" id="KAI8011341.1"/>
    </source>
</evidence>
<reference evidence="1 2" key="1">
    <citation type="journal article" date="2022" name="Plant J.">
        <title>Chromosome-level genome of Camellia lanceoleosa provides a valuable resource for understanding genome evolution and self-incompatibility.</title>
        <authorList>
            <person name="Gong W."/>
            <person name="Xiao S."/>
            <person name="Wang L."/>
            <person name="Liao Z."/>
            <person name="Chang Y."/>
            <person name="Mo W."/>
            <person name="Hu G."/>
            <person name="Li W."/>
            <person name="Zhao G."/>
            <person name="Zhu H."/>
            <person name="Hu X."/>
            <person name="Ji K."/>
            <person name="Xiang X."/>
            <person name="Song Q."/>
            <person name="Yuan D."/>
            <person name="Jin S."/>
            <person name="Zhang L."/>
        </authorList>
    </citation>
    <scope>NUCLEOTIDE SEQUENCE [LARGE SCALE GENOMIC DNA]</scope>
    <source>
        <tissue evidence="1">Fresh and healthy young leaves</tissue>
    </source>
</reference>
<comment type="caution">
    <text evidence="1">The sequence shown here is derived from an EMBL/GenBank/DDBJ whole genome shotgun (WGS) entry which is preliminary data.</text>
</comment>
<gene>
    <name evidence="1" type="ORF">LOK49_LG06G00343</name>
</gene>
<keyword evidence="2" id="KW-1185">Reference proteome</keyword>
<proteinExistence type="predicted"/>